<reference evidence="2" key="1">
    <citation type="submission" date="2021-07" db="EMBL/GenBank/DDBJ databases">
        <title>Neiella marina sp. nov., isolated from the intestinal content of sea cucumber Apostichopus japonicus.</title>
        <authorList>
            <person name="Bai X."/>
        </authorList>
    </citation>
    <scope>NUCLEOTIDE SEQUENCE</scope>
    <source>
        <strain evidence="2">126</strain>
    </source>
</reference>
<evidence type="ECO:0000256" key="1">
    <source>
        <dbReference type="SAM" id="Phobius"/>
    </source>
</evidence>
<keyword evidence="1" id="KW-1133">Transmembrane helix</keyword>
<keyword evidence="1" id="KW-0812">Transmembrane</keyword>
<dbReference type="InterPro" id="IPR025982">
    <property type="entry name" value="SieB"/>
</dbReference>
<feature type="transmembrane region" description="Helical" evidence="1">
    <location>
        <begin position="48"/>
        <end position="73"/>
    </location>
</feature>
<proteinExistence type="predicted"/>
<keyword evidence="3" id="KW-1185">Reference proteome</keyword>
<evidence type="ECO:0000313" key="2">
    <source>
        <dbReference type="EMBL" id="MBW8192916.1"/>
    </source>
</evidence>
<accession>A0ABS7EKR0</accession>
<organism evidence="2 3">
    <name type="scientific">Neiella holothuriorum</name>
    <dbReference type="NCBI Taxonomy" id="2870530"/>
    <lineage>
        <taxon>Bacteria</taxon>
        <taxon>Pseudomonadati</taxon>
        <taxon>Pseudomonadota</taxon>
        <taxon>Gammaproteobacteria</taxon>
        <taxon>Alteromonadales</taxon>
        <taxon>Echinimonadaceae</taxon>
        <taxon>Neiella</taxon>
    </lineage>
</organism>
<name>A0ABS7EKR0_9GAMM</name>
<dbReference type="RefSeq" id="WP_220105537.1">
    <property type="nucleotide sequence ID" value="NZ_JAHZSS010000033.1"/>
</dbReference>
<dbReference type="EMBL" id="JAHZSS010000033">
    <property type="protein sequence ID" value="MBW8192916.1"/>
    <property type="molecule type" value="Genomic_DNA"/>
</dbReference>
<dbReference type="Pfam" id="PF14163">
    <property type="entry name" value="SieB"/>
    <property type="match status" value="1"/>
</dbReference>
<dbReference type="Proteomes" id="UP001166251">
    <property type="component" value="Unassembled WGS sequence"/>
</dbReference>
<comment type="caution">
    <text evidence="2">The sequence shown here is derived from an EMBL/GenBank/DDBJ whole genome shotgun (WGS) entry which is preliminary data.</text>
</comment>
<gene>
    <name evidence="2" type="ORF">K0504_17915</name>
</gene>
<evidence type="ECO:0000313" key="3">
    <source>
        <dbReference type="Proteomes" id="UP001166251"/>
    </source>
</evidence>
<protein>
    <submittedName>
        <fullName evidence="2">Superinfection exclusion B family protein</fullName>
    </submittedName>
</protein>
<keyword evidence="1" id="KW-0472">Membrane</keyword>
<sequence length="207" mass="23946">MKAMIYDSPFNRSSFNRALLVAFVISGLLLFIPDPMLAKLNLAGVMAHYGAAVSLIYLGILSYFAVQALSMIWQAMSERWRWNRNQDLARNKALSFDHEERALLREFFLQRRSSLILPIHQEAVQRLTQTCVLQEIESNEPLQEGQARFVIAASARPFMTSNNLRLPVSELTDDDIRYFKAARPEYIKAQLKQQWREQLKAQRRQAA</sequence>